<name>A0A1H5MS78_9ACTN</name>
<dbReference type="Gene3D" id="2.30.110.10">
    <property type="entry name" value="Electron Transport, Fmn-binding Protein, Chain A"/>
    <property type="match status" value="1"/>
</dbReference>
<dbReference type="InterPro" id="IPR011576">
    <property type="entry name" value="Pyridox_Oxase_N"/>
</dbReference>
<reference evidence="3" key="1">
    <citation type="submission" date="2016-10" db="EMBL/GenBank/DDBJ databases">
        <authorList>
            <person name="Varghese N."/>
            <person name="Submissions S."/>
        </authorList>
    </citation>
    <scope>NUCLEOTIDE SEQUENCE [LARGE SCALE GENOMIC DNA]</scope>
    <source>
        <strain evidence="3">DSM 45237</strain>
    </source>
</reference>
<keyword evidence="3" id="KW-1185">Reference proteome</keyword>
<accession>A0A1H5MS78</accession>
<dbReference type="STRING" id="561176.SAMN04488561_3339"/>
<organism evidence="2 3">
    <name type="scientific">Jiangella alba</name>
    <dbReference type="NCBI Taxonomy" id="561176"/>
    <lineage>
        <taxon>Bacteria</taxon>
        <taxon>Bacillati</taxon>
        <taxon>Actinomycetota</taxon>
        <taxon>Actinomycetes</taxon>
        <taxon>Jiangellales</taxon>
        <taxon>Jiangellaceae</taxon>
        <taxon>Jiangella</taxon>
    </lineage>
</organism>
<dbReference type="InterPro" id="IPR012349">
    <property type="entry name" value="Split_barrel_FMN-bd"/>
</dbReference>
<protein>
    <submittedName>
        <fullName evidence="2">Pyridoxamine 5'-phosphate oxidase</fullName>
    </submittedName>
</protein>
<proteinExistence type="predicted"/>
<dbReference type="EMBL" id="FNUC01000003">
    <property type="protein sequence ID" value="SEE91491.1"/>
    <property type="molecule type" value="Genomic_DNA"/>
</dbReference>
<dbReference type="Pfam" id="PF01243">
    <property type="entry name" value="PNPOx_N"/>
    <property type="match status" value="1"/>
</dbReference>
<gene>
    <name evidence="2" type="ORF">SAMN04488561_3339</name>
</gene>
<dbReference type="OrthoDB" id="159383at2"/>
<feature type="domain" description="Pyridoxamine 5'-phosphate oxidase N-terminal" evidence="1">
    <location>
        <begin position="3"/>
        <end position="105"/>
    </location>
</feature>
<evidence type="ECO:0000313" key="2">
    <source>
        <dbReference type="EMBL" id="SEE91491.1"/>
    </source>
</evidence>
<sequence length="158" mass="17698">MTLEDNARHVIDTTRYLSLGTVDPDGRARVSPVYYAPDGYDVVYWLSVPEAQHSQNIVRQPEVSMVIYDSTVPVGGDVRAVYLKATAGRVPDDELAACAAVACRARFPEQTEPFPVEWLYPPERLRLWRARVTEHSVHVRGSDPEYGTGIDSRRVVAL</sequence>
<dbReference type="AlphaFoldDB" id="A0A1H5MS78"/>
<dbReference type="Proteomes" id="UP000181980">
    <property type="component" value="Unassembled WGS sequence"/>
</dbReference>
<evidence type="ECO:0000313" key="3">
    <source>
        <dbReference type="Proteomes" id="UP000181980"/>
    </source>
</evidence>
<evidence type="ECO:0000259" key="1">
    <source>
        <dbReference type="Pfam" id="PF01243"/>
    </source>
</evidence>
<dbReference type="SUPFAM" id="SSF50475">
    <property type="entry name" value="FMN-binding split barrel"/>
    <property type="match status" value="1"/>
</dbReference>